<name>A0AAD7N2G6_9AGAR</name>
<evidence type="ECO:0000313" key="2">
    <source>
        <dbReference type="Proteomes" id="UP001215598"/>
    </source>
</evidence>
<proteinExistence type="predicted"/>
<dbReference type="Proteomes" id="UP001215598">
    <property type="component" value="Unassembled WGS sequence"/>
</dbReference>
<dbReference type="EMBL" id="JARKIB010000094">
    <property type="protein sequence ID" value="KAJ7742611.1"/>
    <property type="molecule type" value="Genomic_DNA"/>
</dbReference>
<protein>
    <submittedName>
        <fullName evidence="1">Uncharacterized protein</fullName>
    </submittedName>
</protein>
<dbReference type="AlphaFoldDB" id="A0AAD7N2G6"/>
<organism evidence="1 2">
    <name type="scientific">Mycena metata</name>
    <dbReference type="NCBI Taxonomy" id="1033252"/>
    <lineage>
        <taxon>Eukaryota</taxon>
        <taxon>Fungi</taxon>
        <taxon>Dikarya</taxon>
        <taxon>Basidiomycota</taxon>
        <taxon>Agaricomycotina</taxon>
        <taxon>Agaricomycetes</taxon>
        <taxon>Agaricomycetidae</taxon>
        <taxon>Agaricales</taxon>
        <taxon>Marasmiineae</taxon>
        <taxon>Mycenaceae</taxon>
        <taxon>Mycena</taxon>
    </lineage>
</organism>
<accession>A0AAD7N2G6</accession>
<keyword evidence="2" id="KW-1185">Reference proteome</keyword>
<evidence type="ECO:0000313" key="1">
    <source>
        <dbReference type="EMBL" id="KAJ7742611.1"/>
    </source>
</evidence>
<gene>
    <name evidence="1" type="ORF">B0H16DRAFT_1464054</name>
</gene>
<comment type="caution">
    <text evidence="1">The sequence shown here is derived from an EMBL/GenBank/DDBJ whole genome shotgun (WGS) entry which is preliminary data.</text>
</comment>
<sequence length="215" mass="23143">MSQMLGLHAPAAAATYVIQTLSFALLVTPMRRLLPGSYNLDALEKGLLRGNALPQVLRHVWVGPKSTINCLRDSYAGVQEVFGKNTEPNAQSDAQEDSEAPDLALVQRTAPHSAGALTNIVTDLTSKATAKLESFARSIGHMDCILTGSPRTPTLTVYCEYGARLWAASRGRKGLARGHKAAQPWLGLRDLLSLVSSFLDPCEGVQRVVDPSTTF</sequence>
<reference evidence="1" key="1">
    <citation type="submission" date="2023-03" db="EMBL/GenBank/DDBJ databases">
        <title>Massive genome expansion in bonnet fungi (Mycena s.s.) driven by repeated elements and novel gene families across ecological guilds.</title>
        <authorList>
            <consortium name="Lawrence Berkeley National Laboratory"/>
            <person name="Harder C.B."/>
            <person name="Miyauchi S."/>
            <person name="Viragh M."/>
            <person name="Kuo A."/>
            <person name="Thoen E."/>
            <person name="Andreopoulos B."/>
            <person name="Lu D."/>
            <person name="Skrede I."/>
            <person name="Drula E."/>
            <person name="Henrissat B."/>
            <person name="Morin E."/>
            <person name="Kohler A."/>
            <person name="Barry K."/>
            <person name="LaButti K."/>
            <person name="Morin E."/>
            <person name="Salamov A."/>
            <person name="Lipzen A."/>
            <person name="Mereny Z."/>
            <person name="Hegedus B."/>
            <person name="Baldrian P."/>
            <person name="Stursova M."/>
            <person name="Weitz H."/>
            <person name="Taylor A."/>
            <person name="Grigoriev I.V."/>
            <person name="Nagy L.G."/>
            <person name="Martin F."/>
            <person name="Kauserud H."/>
        </authorList>
    </citation>
    <scope>NUCLEOTIDE SEQUENCE</scope>
    <source>
        <strain evidence="1">CBHHK182m</strain>
    </source>
</reference>